<feature type="region of interest" description="Disordered" evidence="8">
    <location>
        <begin position="42"/>
        <end position="101"/>
    </location>
</feature>
<dbReference type="FunFam" id="3.40.1370.10:FF:000004">
    <property type="entry name" value="50S ribosomal protein L4"/>
    <property type="match status" value="1"/>
</dbReference>
<feature type="compositionally biased region" description="Basic residues" evidence="8">
    <location>
        <begin position="60"/>
        <end position="71"/>
    </location>
</feature>
<dbReference type="Proteomes" id="UP000199614">
    <property type="component" value="Unassembled WGS sequence"/>
</dbReference>
<dbReference type="STRING" id="260086.SAMN05216207_100125"/>
<comment type="subunit">
    <text evidence="7">Part of the 50S ribosomal subunit.</text>
</comment>
<dbReference type="OrthoDB" id="9803201at2"/>
<dbReference type="Pfam" id="PF00573">
    <property type="entry name" value="Ribosomal_L4"/>
    <property type="match status" value="1"/>
</dbReference>
<dbReference type="RefSeq" id="WP_093335344.1">
    <property type="nucleotide sequence ID" value="NZ_FOUY01000001.1"/>
</dbReference>
<protein>
    <recommendedName>
        <fullName evidence="6 7">Large ribosomal subunit protein uL4</fullName>
    </recommendedName>
</protein>
<dbReference type="PANTHER" id="PTHR10746">
    <property type="entry name" value="50S RIBOSOMAL PROTEIN L4"/>
    <property type="match status" value="1"/>
</dbReference>
<dbReference type="PANTHER" id="PTHR10746:SF6">
    <property type="entry name" value="LARGE RIBOSOMAL SUBUNIT PROTEIN UL4M"/>
    <property type="match status" value="1"/>
</dbReference>
<dbReference type="GO" id="GO:1990904">
    <property type="term" value="C:ribonucleoprotein complex"/>
    <property type="evidence" value="ECO:0007669"/>
    <property type="project" value="UniProtKB-KW"/>
</dbReference>
<dbReference type="InterPro" id="IPR023574">
    <property type="entry name" value="Ribosomal_uL4_dom_sf"/>
</dbReference>
<comment type="function">
    <text evidence="7">One of the primary rRNA binding proteins, this protein initially binds near the 5'-end of the 23S rRNA. It is important during the early stages of 50S assembly. It makes multiple contacts with different domains of the 23S rRNA in the assembled 50S subunit and ribosome.</text>
</comment>
<sequence length="228" mass="24081">MSTVQIKTPEGAANGSVELPDHVFDVTANIALMHQVVTAQLNAARQGSHDTKTRGEVRGGGKKPYRQKGTGRARQGSVRAPQFAGGGTVHGPTPRDYSQRTPKKMKAAALRGALSDRARAGRVHVVSSLVEGDVPSTKAARTALEAVLPETGVKRVLAVVERTAETALLSLRNLPQVHLIAPDQLNTHDVLVNDVVLFTQTALDEFLAGPIATPKAASRRAAAEEAAK</sequence>
<dbReference type="HAMAP" id="MF_01328_B">
    <property type="entry name" value="Ribosomal_uL4_B"/>
    <property type="match status" value="1"/>
</dbReference>
<evidence type="ECO:0000256" key="2">
    <source>
        <dbReference type="ARBA" id="ARBA00022730"/>
    </source>
</evidence>
<comment type="function">
    <text evidence="7">Forms part of the polypeptide exit tunnel.</text>
</comment>
<feature type="compositionally biased region" description="Basic and acidic residues" evidence="8">
    <location>
        <begin position="47"/>
        <end position="59"/>
    </location>
</feature>
<keyword evidence="10" id="KW-1185">Reference proteome</keyword>
<dbReference type="EMBL" id="FOUY01000001">
    <property type="protein sequence ID" value="SFM55027.1"/>
    <property type="molecule type" value="Genomic_DNA"/>
</dbReference>
<comment type="similarity">
    <text evidence="1 7">Belongs to the universal ribosomal protein uL4 family.</text>
</comment>
<evidence type="ECO:0000313" key="9">
    <source>
        <dbReference type="EMBL" id="SFM55027.1"/>
    </source>
</evidence>
<dbReference type="GO" id="GO:0006412">
    <property type="term" value="P:translation"/>
    <property type="evidence" value="ECO:0007669"/>
    <property type="project" value="UniProtKB-UniRule"/>
</dbReference>
<evidence type="ECO:0000256" key="3">
    <source>
        <dbReference type="ARBA" id="ARBA00022884"/>
    </source>
</evidence>
<proteinExistence type="inferred from homology"/>
<dbReference type="AlphaFoldDB" id="A0A1I4RRX6"/>
<evidence type="ECO:0000313" key="10">
    <source>
        <dbReference type="Proteomes" id="UP000199614"/>
    </source>
</evidence>
<keyword evidence="4 7" id="KW-0689">Ribosomal protein</keyword>
<keyword evidence="3 7" id="KW-0694">RNA-binding</keyword>
<name>A0A1I4RRX6_PSUAM</name>
<keyword evidence="2 7" id="KW-0699">rRNA-binding</keyword>
<organism evidence="9 10">
    <name type="scientific">Pseudonocardia ammonioxydans</name>
    <dbReference type="NCBI Taxonomy" id="260086"/>
    <lineage>
        <taxon>Bacteria</taxon>
        <taxon>Bacillati</taxon>
        <taxon>Actinomycetota</taxon>
        <taxon>Actinomycetes</taxon>
        <taxon>Pseudonocardiales</taxon>
        <taxon>Pseudonocardiaceae</taxon>
        <taxon>Pseudonocardia</taxon>
    </lineage>
</organism>
<evidence type="ECO:0000256" key="4">
    <source>
        <dbReference type="ARBA" id="ARBA00022980"/>
    </source>
</evidence>
<dbReference type="SUPFAM" id="SSF52166">
    <property type="entry name" value="Ribosomal protein L4"/>
    <property type="match status" value="1"/>
</dbReference>
<dbReference type="GO" id="GO:0019843">
    <property type="term" value="F:rRNA binding"/>
    <property type="evidence" value="ECO:0007669"/>
    <property type="project" value="UniProtKB-UniRule"/>
</dbReference>
<reference evidence="9 10" key="1">
    <citation type="submission" date="2016-10" db="EMBL/GenBank/DDBJ databases">
        <authorList>
            <person name="de Groot N.N."/>
        </authorList>
    </citation>
    <scope>NUCLEOTIDE SEQUENCE [LARGE SCALE GENOMIC DNA]</scope>
    <source>
        <strain evidence="9 10">CGMCC 4.1877</strain>
    </source>
</reference>
<keyword evidence="5 7" id="KW-0687">Ribonucleoprotein</keyword>
<evidence type="ECO:0000256" key="7">
    <source>
        <dbReference type="HAMAP-Rule" id="MF_01328"/>
    </source>
</evidence>
<dbReference type="InterPro" id="IPR002136">
    <property type="entry name" value="Ribosomal_uL4"/>
</dbReference>
<dbReference type="Gene3D" id="3.40.1370.10">
    <property type="match status" value="1"/>
</dbReference>
<gene>
    <name evidence="7" type="primary">rplD</name>
    <name evidence="9" type="ORF">SAMN05216207_100125</name>
</gene>
<accession>A0A1I4RRX6</accession>
<dbReference type="GO" id="GO:0005840">
    <property type="term" value="C:ribosome"/>
    <property type="evidence" value="ECO:0007669"/>
    <property type="project" value="UniProtKB-KW"/>
</dbReference>
<evidence type="ECO:0000256" key="6">
    <source>
        <dbReference type="ARBA" id="ARBA00035244"/>
    </source>
</evidence>
<dbReference type="NCBIfam" id="TIGR03953">
    <property type="entry name" value="rplD_bact"/>
    <property type="match status" value="1"/>
</dbReference>
<evidence type="ECO:0000256" key="5">
    <source>
        <dbReference type="ARBA" id="ARBA00023274"/>
    </source>
</evidence>
<dbReference type="GO" id="GO:0003735">
    <property type="term" value="F:structural constituent of ribosome"/>
    <property type="evidence" value="ECO:0007669"/>
    <property type="project" value="InterPro"/>
</dbReference>
<dbReference type="InterPro" id="IPR013005">
    <property type="entry name" value="Ribosomal_uL4-like"/>
</dbReference>
<evidence type="ECO:0000256" key="1">
    <source>
        <dbReference type="ARBA" id="ARBA00010528"/>
    </source>
</evidence>
<evidence type="ECO:0000256" key="8">
    <source>
        <dbReference type="SAM" id="MobiDB-lite"/>
    </source>
</evidence>